<accession>A0ABM9HYD1</accession>
<keyword evidence="2" id="KW-1185">Reference proteome</keyword>
<gene>
    <name evidence="1" type="ORF">MSZNOR_0969</name>
</gene>
<evidence type="ECO:0000313" key="1">
    <source>
        <dbReference type="EMBL" id="CAI8767852.1"/>
    </source>
</evidence>
<evidence type="ECO:0000313" key="2">
    <source>
        <dbReference type="Proteomes" id="UP001162030"/>
    </source>
</evidence>
<organism evidence="1 2">
    <name type="scientific">Methylocaldum szegediense</name>
    <dbReference type="NCBI Taxonomy" id="73780"/>
    <lineage>
        <taxon>Bacteria</taxon>
        <taxon>Pseudomonadati</taxon>
        <taxon>Pseudomonadota</taxon>
        <taxon>Gammaproteobacteria</taxon>
        <taxon>Methylococcales</taxon>
        <taxon>Methylococcaceae</taxon>
        <taxon>Methylocaldum</taxon>
    </lineage>
</organism>
<dbReference type="EMBL" id="OX458333">
    <property type="protein sequence ID" value="CAI8767852.1"/>
    <property type="molecule type" value="Genomic_DNA"/>
</dbReference>
<proteinExistence type="predicted"/>
<name>A0ABM9HYD1_9GAMM</name>
<sequence>MLSKTPSYTARSSACSVRCWPLRTSGRTMSLPPANRSRCYANDLPSCLAAGAPGTRFAVRRRATSTACREHATTYWLRHGYASRKMEALRGNLGDAGLATTSR</sequence>
<protein>
    <submittedName>
        <fullName evidence="1">Uncharacterized protein</fullName>
    </submittedName>
</protein>
<reference evidence="1 2" key="1">
    <citation type="submission" date="2023-03" db="EMBL/GenBank/DDBJ databases">
        <authorList>
            <person name="Pearce D."/>
        </authorList>
    </citation>
    <scope>NUCLEOTIDE SEQUENCE [LARGE SCALE GENOMIC DNA]</scope>
    <source>
        <strain evidence="1">Msz</strain>
    </source>
</reference>
<dbReference type="Proteomes" id="UP001162030">
    <property type="component" value="Chromosome"/>
</dbReference>